<dbReference type="InterPro" id="IPR045380">
    <property type="entry name" value="LD_TPept_scaffold_dom"/>
</dbReference>
<dbReference type="GO" id="GO:0016740">
    <property type="term" value="F:transferase activity"/>
    <property type="evidence" value="ECO:0007669"/>
    <property type="project" value="UniProtKB-KW"/>
</dbReference>
<feature type="chain" id="PRO_5011773818" evidence="8">
    <location>
        <begin position="26"/>
        <end position="555"/>
    </location>
</feature>
<dbReference type="SUPFAM" id="SSF47090">
    <property type="entry name" value="PGBD-like"/>
    <property type="match status" value="1"/>
</dbReference>
<keyword evidence="11" id="KW-1185">Reference proteome</keyword>
<comment type="pathway">
    <text evidence="1 7">Cell wall biogenesis; peptidoglycan biosynthesis.</text>
</comment>
<dbReference type="Pfam" id="PF20142">
    <property type="entry name" value="Scaffold"/>
    <property type="match status" value="1"/>
</dbReference>
<keyword evidence="8" id="KW-0732">Signal</keyword>
<dbReference type="PROSITE" id="PS52029">
    <property type="entry name" value="LD_TPASE"/>
    <property type="match status" value="1"/>
</dbReference>
<dbReference type="Gene3D" id="2.40.440.10">
    <property type="entry name" value="L,D-transpeptidase catalytic domain-like"/>
    <property type="match status" value="1"/>
</dbReference>
<dbReference type="GO" id="GO:0009252">
    <property type="term" value="P:peptidoglycan biosynthetic process"/>
    <property type="evidence" value="ECO:0007669"/>
    <property type="project" value="UniProtKB-UniPathway"/>
</dbReference>
<dbReference type="InterPro" id="IPR038063">
    <property type="entry name" value="Transpep_catalytic_dom"/>
</dbReference>
<evidence type="ECO:0000313" key="10">
    <source>
        <dbReference type="EMBL" id="SFO42908.1"/>
    </source>
</evidence>
<dbReference type="Proteomes" id="UP000199564">
    <property type="component" value="Unassembled WGS sequence"/>
</dbReference>
<evidence type="ECO:0000256" key="2">
    <source>
        <dbReference type="ARBA" id="ARBA00005992"/>
    </source>
</evidence>
<dbReference type="InterPro" id="IPR005490">
    <property type="entry name" value="LD_TPept_cat_dom"/>
</dbReference>
<dbReference type="InterPro" id="IPR036365">
    <property type="entry name" value="PGBD-like_sf"/>
</dbReference>
<dbReference type="Gene3D" id="1.10.101.10">
    <property type="entry name" value="PGBD-like superfamily/PGBD"/>
    <property type="match status" value="1"/>
</dbReference>
<dbReference type="GO" id="GO:0071555">
    <property type="term" value="P:cell wall organization"/>
    <property type="evidence" value="ECO:0007669"/>
    <property type="project" value="UniProtKB-UniRule"/>
</dbReference>
<evidence type="ECO:0000259" key="9">
    <source>
        <dbReference type="PROSITE" id="PS52029"/>
    </source>
</evidence>
<proteinExistence type="inferred from homology"/>
<evidence type="ECO:0000256" key="3">
    <source>
        <dbReference type="ARBA" id="ARBA00022679"/>
    </source>
</evidence>
<evidence type="ECO:0000256" key="6">
    <source>
        <dbReference type="ARBA" id="ARBA00023316"/>
    </source>
</evidence>
<dbReference type="InterPro" id="IPR002477">
    <property type="entry name" value="Peptidoglycan-bd-like"/>
</dbReference>
<dbReference type="InterPro" id="IPR036366">
    <property type="entry name" value="PGBDSf"/>
</dbReference>
<keyword evidence="5 7" id="KW-0573">Peptidoglycan synthesis</keyword>
<evidence type="ECO:0000256" key="8">
    <source>
        <dbReference type="SAM" id="SignalP"/>
    </source>
</evidence>
<dbReference type="PANTHER" id="PTHR41533:SF2">
    <property type="entry name" value="BLR7131 PROTEIN"/>
    <property type="match status" value="1"/>
</dbReference>
<gene>
    <name evidence="10" type="ORF">SAMN04488519_106272</name>
</gene>
<evidence type="ECO:0000256" key="5">
    <source>
        <dbReference type="ARBA" id="ARBA00022984"/>
    </source>
</evidence>
<evidence type="ECO:0000313" key="11">
    <source>
        <dbReference type="Proteomes" id="UP000199564"/>
    </source>
</evidence>
<feature type="active site" description="Nucleophile" evidence="7">
    <location>
        <position position="475"/>
    </location>
</feature>
<dbReference type="RefSeq" id="WP_091654210.1">
    <property type="nucleotide sequence ID" value="NZ_FOVW01000006.1"/>
</dbReference>
<organism evidence="10 11">
    <name type="scientific">Algoriphagus ornithinivorans</name>
    <dbReference type="NCBI Taxonomy" id="226506"/>
    <lineage>
        <taxon>Bacteria</taxon>
        <taxon>Pseudomonadati</taxon>
        <taxon>Bacteroidota</taxon>
        <taxon>Cytophagia</taxon>
        <taxon>Cytophagales</taxon>
        <taxon>Cyclobacteriaceae</taxon>
        <taxon>Algoriphagus</taxon>
    </lineage>
</organism>
<sequence length="555" mass="64328">MKANSHYINRFFLMAVFLFLSVCSAFPSQKEVADKIRFILETDQPQRKLEVRGLPLLTSSEIHTFYGAREFNPVWSFNGELTEFAYEMRYEIIQSKYDGLNPEEYNLKLIQTYFEAFESNKKKKNANDFSDLADFDLLLTDAFFKLVTHLEVGKVDPSSLKSNWGIEPIQKQLDYIELLHTALMRKEIRPVIQSVYPKFEIYRKGREVVRNLESIAKNDSLDWKPVKENKSIKFGETNSSIPALRDRLIFWGYLVGSTVADKSSKLYDSLLIEAVKRYQADNGLDADGILGKMTLEALNQSPKSLIDKASVNLERLRWLPDTIQNSTYILVNIANFELDFIDNRDTLFSEKVIVGQPYHQSPVFSAQMSYIVFSPYWNIPYSIMRNETLPAIRKNPSYLTRNNMEVITRSGKYVDPSTVDFSSKSFPYLIRQKPGQNNSLGLVKFMFPNKYSVYIHDTPTRNLFEKEERALSHGCIRLKNPTQLAQLLLKNNQDWDSQKIEKAMNQPREQIVNLDKKIPVILVYLTFWADSNGKGHFRSDIYQRDAEILAALRSF</sequence>
<dbReference type="GO" id="GO:0004180">
    <property type="term" value="F:carboxypeptidase activity"/>
    <property type="evidence" value="ECO:0007669"/>
    <property type="project" value="UniProtKB-ARBA"/>
</dbReference>
<dbReference type="GO" id="GO:0008360">
    <property type="term" value="P:regulation of cell shape"/>
    <property type="evidence" value="ECO:0007669"/>
    <property type="project" value="UniProtKB-UniRule"/>
</dbReference>
<dbReference type="UniPathway" id="UPA00219"/>
<evidence type="ECO:0000256" key="4">
    <source>
        <dbReference type="ARBA" id="ARBA00022960"/>
    </source>
</evidence>
<name>A0A1I5H3K6_9BACT</name>
<keyword evidence="3" id="KW-0808">Transferase</keyword>
<evidence type="ECO:0000256" key="1">
    <source>
        <dbReference type="ARBA" id="ARBA00004752"/>
    </source>
</evidence>
<protein>
    <submittedName>
        <fullName evidence="10">Murein L,D-transpeptidase YcbB/YkuD</fullName>
    </submittedName>
</protein>
<dbReference type="STRING" id="226506.SAMN04488519_106272"/>
<evidence type="ECO:0000256" key="7">
    <source>
        <dbReference type="PROSITE-ProRule" id="PRU01373"/>
    </source>
</evidence>
<keyword evidence="6 7" id="KW-0961">Cell wall biogenesis/degradation</keyword>
<dbReference type="Pfam" id="PF03734">
    <property type="entry name" value="YkuD"/>
    <property type="match status" value="1"/>
</dbReference>
<dbReference type="InterPro" id="IPR052905">
    <property type="entry name" value="LD-transpeptidase_YkuD-like"/>
</dbReference>
<dbReference type="EMBL" id="FOVW01000006">
    <property type="protein sequence ID" value="SFO42908.1"/>
    <property type="molecule type" value="Genomic_DNA"/>
</dbReference>
<feature type="active site" description="Proton donor/acceptor" evidence="7">
    <location>
        <position position="456"/>
    </location>
</feature>
<feature type="signal peptide" evidence="8">
    <location>
        <begin position="1"/>
        <end position="25"/>
    </location>
</feature>
<dbReference type="PANTHER" id="PTHR41533">
    <property type="entry name" value="L,D-TRANSPEPTIDASE HI_1667-RELATED"/>
    <property type="match status" value="1"/>
</dbReference>
<keyword evidence="4 7" id="KW-0133">Cell shape</keyword>
<reference evidence="11" key="1">
    <citation type="submission" date="2016-10" db="EMBL/GenBank/DDBJ databases">
        <authorList>
            <person name="Varghese N."/>
            <person name="Submissions S."/>
        </authorList>
    </citation>
    <scope>NUCLEOTIDE SEQUENCE [LARGE SCALE GENOMIC DNA]</scope>
    <source>
        <strain evidence="11">DSM 15282</strain>
    </source>
</reference>
<dbReference type="Pfam" id="PF01471">
    <property type="entry name" value="PG_binding_1"/>
    <property type="match status" value="1"/>
</dbReference>
<dbReference type="AlphaFoldDB" id="A0A1I5H3K6"/>
<accession>A0A1I5H3K6</accession>
<dbReference type="SUPFAM" id="SSF141523">
    <property type="entry name" value="L,D-transpeptidase catalytic domain-like"/>
    <property type="match status" value="1"/>
</dbReference>
<feature type="domain" description="L,D-TPase catalytic" evidence="9">
    <location>
        <begin position="327"/>
        <end position="503"/>
    </location>
</feature>
<comment type="similarity">
    <text evidence="2">Belongs to the YkuD family.</text>
</comment>
<dbReference type="CDD" id="cd16913">
    <property type="entry name" value="YkuD_like"/>
    <property type="match status" value="1"/>
</dbReference>